<proteinExistence type="predicted"/>
<dbReference type="EMBL" id="UINC01174613">
    <property type="protein sequence ID" value="SVD80823.1"/>
    <property type="molecule type" value="Genomic_DNA"/>
</dbReference>
<dbReference type="AlphaFoldDB" id="A0A382YBZ9"/>
<evidence type="ECO:0000313" key="1">
    <source>
        <dbReference type="EMBL" id="SVD80823.1"/>
    </source>
</evidence>
<accession>A0A382YBZ9</accession>
<gene>
    <name evidence="1" type="ORF">METZ01_LOCUS433677</name>
</gene>
<organism evidence="1">
    <name type="scientific">marine metagenome</name>
    <dbReference type="NCBI Taxonomy" id="408172"/>
    <lineage>
        <taxon>unclassified sequences</taxon>
        <taxon>metagenomes</taxon>
        <taxon>ecological metagenomes</taxon>
    </lineage>
</organism>
<reference evidence="1" key="1">
    <citation type="submission" date="2018-05" db="EMBL/GenBank/DDBJ databases">
        <authorList>
            <person name="Lanie J.A."/>
            <person name="Ng W.-L."/>
            <person name="Kazmierczak K.M."/>
            <person name="Andrzejewski T.M."/>
            <person name="Davidsen T.M."/>
            <person name="Wayne K.J."/>
            <person name="Tettelin H."/>
            <person name="Glass J.I."/>
            <person name="Rusch D."/>
            <person name="Podicherti R."/>
            <person name="Tsui H.-C.T."/>
            <person name="Winkler M.E."/>
        </authorList>
    </citation>
    <scope>NUCLEOTIDE SEQUENCE</scope>
</reference>
<feature type="non-terminal residue" evidence="1">
    <location>
        <position position="25"/>
    </location>
</feature>
<name>A0A382YBZ9_9ZZZZ</name>
<sequence length="25" mass="3102">MTNNRKSNRWFLNFNHPKDVGLSYY</sequence>
<protein>
    <submittedName>
        <fullName evidence="1">Uncharacterized protein</fullName>
    </submittedName>
</protein>